<evidence type="ECO:0000313" key="3">
    <source>
        <dbReference type="Proteomes" id="UP000015106"/>
    </source>
</evidence>
<proteinExistence type="predicted"/>
<name>A0A8R7JXE4_TRIUA</name>
<reference evidence="3" key="1">
    <citation type="journal article" date="2013" name="Nature">
        <title>Draft genome of the wheat A-genome progenitor Triticum urartu.</title>
        <authorList>
            <person name="Ling H.Q."/>
            <person name="Zhao S."/>
            <person name="Liu D."/>
            <person name="Wang J."/>
            <person name="Sun H."/>
            <person name="Zhang C."/>
            <person name="Fan H."/>
            <person name="Li D."/>
            <person name="Dong L."/>
            <person name="Tao Y."/>
            <person name="Gao C."/>
            <person name="Wu H."/>
            <person name="Li Y."/>
            <person name="Cui Y."/>
            <person name="Guo X."/>
            <person name="Zheng S."/>
            <person name="Wang B."/>
            <person name="Yu K."/>
            <person name="Liang Q."/>
            <person name="Yang W."/>
            <person name="Lou X."/>
            <person name="Chen J."/>
            <person name="Feng M."/>
            <person name="Jian J."/>
            <person name="Zhang X."/>
            <person name="Luo G."/>
            <person name="Jiang Y."/>
            <person name="Liu J."/>
            <person name="Wang Z."/>
            <person name="Sha Y."/>
            <person name="Zhang B."/>
            <person name="Wu H."/>
            <person name="Tang D."/>
            <person name="Shen Q."/>
            <person name="Xue P."/>
            <person name="Zou S."/>
            <person name="Wang X."/>
            <person name="Liu X."/>
            <person name="Wang F."/>
            <person name="Yang Y."/>
            <person name="An X."/>
            <person name="Dong Z."/>
            <person name="Zhang K."/>
            <person name="Zhang X."/>
            <person name="Luo M.C."/>
            <person name="Dvorak J."/>
            <person name="Tong Y."/>
            <person name="Wang J."/>
            <person name="Yang H."/>
            <person name="Li Z."/>
            <person name="Wang D."/>
            <person name="Zhang A."/>
            <person name="Wang J."/>
        </authorList>
    </citation>
    <scope>NUCLEOTIDE SEQUENCE</scope>
    <source>
        <strain evidence="3">cv. G1812</strain>
    </source>
</reference>
<feature type="compositionally biased region" description="Basic and acidic residues" evidence="1">
    <location>
        <begin position="74"/>
        <end position="86"/>
    </location>
</feature>
<reference evidence="2" key="3">
    <citation type="submission" date="2022-06" db="UniProtKB">
        <authorList>
            <consortium name="EnsemblPlants"/>
        </authorList>
    </citation>
    <scope>IDENTIFICATION</scope>
</reference>
<dbReference type="Gramene" id="TuG1812G0100001099.01.T03">
    <property type="protein sequence ID" value="TuG1812G0100001099.01.T03.cds339860"/>
    <property type="gene ID" value="TuG1812G0100001099.01"/>
</dbReference>
<sequence length="131" mass="14164">RSLPRPQDLSPPPSPAPFAARGLPPIAPFAAGQPEPPPVAHCGSRRRLSLVAPFAAGEPEPPPVARRRSHRRSPRESRGRRDREQPPAHPPSLRGRTFLQLLLAPPLSFAPAAKTQRSLHRVAAPPRPIAS</sequence>
<organism evidence="2 3">
    <name type="scientific">Triticum urartu</name>
    <name type="common">Red wild einkorn</name>
    <name type="synonym">Crithodium urartu</name>
    <dbReference type="NCBI Taxonomy" id="4572"/>
    <lineage>
        <taxon>Eukaryota</taxon>
        <taxon>Viridiplantae</taxon>
        <taxon>Streptophyta</taxon>
        <taxon>Embryophyta</taxon>
        <taxon>Tracheophyta</taxon>
        <taxon>Spermatophyta</taxon>
        <taxon>Magnoliopsida</taxon>
        <taxon>Liliopsida</taxon>
        <taxon>Poales</taxon>
        <taxon>Poaceae</taxon>
        <taxon>BOP clade</taxon>
        <taxon>Pooideae</taxon>
        <taxon>Triticodae</taxon>
        <taxon>Triticeae</taxon>
        <taxon>Triticinae</taxon>
        <taxon>Triticum</taxon>
    </lineage>
</organism>
<dbReference type="AlphaFoldDB" id="A0A8R7JXE4"/>
<protein>
    <submittedName>
        <fullName evidence="2">Uncharacterized protein</fullName>
    </submittedName>
</protein>
<feature type="region of interest" description="Disordered" evidence="1">
    <location>
        <begin position="110"/>
        <end position="131"/>
    </location>
</feature>
<dbReference type="EnsemblPlants" id="TuG1812G0100001099.01.T03">
    <property type="protein sequence ID" value="TuG1812G0100001099.01.T03.cds339860"/>
    <property type="gene ID" value="TuG1812G0100001099.01"/>
</dbReference>
<dbReference type="EnsemblPlants" id="TuG1812G0100001099.01.T05">
    <property type="protein sequence ID" value="TuG1812G0100001099.01.T05.cds339860"/>
    <property type="gene ID" value="TuG1812G0100001099.01"/>
</dbReference>
<evidence type="ECO:0000256" key="1">
    <source>
        <dbReference type="SAM" id="MobiDB-lite"/>
    </source>
</evidence>
<evidence type="ECO:0000313" key="2">
    <source>
        <dbReference type="EnsemblPlants" id="TuG1812G0100001099.01.T03.cds339860"/>
    </source>
</evidence>
<reference evidence="2" key="2">
    <citation type="submission" date="2018-03" db="EMBL/GenBank/DDBJ databases">
        <title>The Triticum urartu genome reveals the dynamic nature of wheat genome evolution.</title>
        <authorList>
            <person name="Ling H."/>
            <person name="Ma B."/>
            <person name="Shi X."/>
            <person name="Liu H."/>
            <person name="Dong L."/>
            <person name="Sun H."/>
            <person name="Cao Y."/>
            <person name="Gao Q."/>
            <person name="Zheng S."/>
            <person name="Li Y."/>
            <person name="Yu Y."/>
            <person name="Du H."/>
            <person name="Qi M."/>
            <person name="Li Y."/>
            <person name="Yu H."/>
            <person name="Cui Y."/>
            <person name="Wang N."/>
            <person name="Chen C."/>
            <person name="Wu H."/>
            <person name="Zhao Y."/>
            <person name="Zhang J."/>
            <person name="Li Y."/>
            <person name="Zhou W."/>
            <person name="Zhang B."/>
            <person name="Hu W."/>
            <person name="Eijk M."/>
            <person name="Tang J."/>
            <person name="Witsenboer H."/>
            <person name="Zhao S."/>
            <person name="Li Z."/>
            <person name="Zhang A."/>
            <person name="Wang D."/>
            <person name="Liang C."/>
        </authorList>
    </citation>
    <scope>NUCLEOTIDE SEQUENCE [LARGE SCALE GENOMIC DNA]</scope>
    <source>
        <strain evidence="2">cv. G1812</strain>
    </source>
</reference>
<keyword evidence="3" id="KW-1185">Reference proteome</keyword>
<dbReference type="Gramene" id="TuG1812G0100001099.01.T05">
    <property type="protein sequence ID" value="TuG1812G0100001099.01.T05.cds339860"/>
    <property type="gene ID" value="TuG1812G0100001099.01"/>
</dbReference>
<dbReference type="EnsemblPlants" id="TuG1812G0100001099.01.T06">
    <property type="protein sequence ID" value="TuG1812G0100001099.01.T06.cds339860"/>
    <property type="gene ID" value="TuG1812G0100001099.01"/>
</dbReference>
<dbReference type="Proteomes" id="UP000015106">
    <property type="component" value="Chromosome 1"/>
</dbReference>
<accession>A0A8R7JXE4</accession>
<feature type="region of interest" description="Disordered" evidence="1">
    <location>
        <begin position="1"/>
        <end position="96"/>
    </location>
</feature>
<dbReference type="Gramene" id="TuG1812G0100001099.01.T06">
    <property type="protein sequence ID" value="TuG1812G0100001099.01.T06.cds339860"/>
    <property type="gene ID" value="TuG1812G0100001099.01"/>
</dbReference>